<evidence type="ECO:0000256" key="2">
    <source>
        <dbReference type="ARBA" id="ARBA00022692"/>
    </source>
</evidence>
<feature type="transmembrane region" description="Helical" evidence="5">
    <location>
        <begin position="174"/>
        <end position="191"/>
    </location>
</feature>
<dbReference type="Proteomes" id="UP000237839">
    <property type="component" value="Unassembled WGS sequence"/>
</dbReference>
<evidence type="ECO:0000256" key="1">
    <source>
        <dbReference type="ARBA" id="ARBA00004141"/>
    </source>
</evidence>
<dbReference type="PANTHER" id="PTHR37422">
    <property type="entry name" value="TEICHURONIC ACID BIOSYNTHESIS PROTEIN TUAE"/>
    <property type="match status" value="1"/>
</dbReference>
<evidence type="ECO:0000256" key="4">
    <source>
        <dbReference type="ARBA" id="ARBA00023136"/>
    </source>
</evidence>
<keyword evidence="8" id="KW-1185">Reference proteome</keyword>
<evidence type="ECO:0000259" key="6">
    <source>
        <dbReference type="Pfam" id="PF04932"/>
    </source>
</evidence>
<dbReference type="Pfam" id="PF04932">
    <property type="entry name" value="Wzy_C"/>
    <property type="match status" value="1"/>
</dbReference>
<feature type="transmembrane region" description="Helical" evidence="5">
    <location>
        <begin position="88"/>
        <end position="108"/>
    </location>
</feature>
<feature type="transmembrane region" description="Helical" evidence="5">
    <location>
        <begin position="197"/>
        <end position="214"/>
    </location>
</feature>
<name>A0A2S9GYL2_9BURK</name>
<feature type="transmembrane region" description="Helical" evidence="5">
    <location>
        <begin position="29"/>
        <end position="49"/>
    </location>
</feature>
<feature type="transmembrane region" description="Helical" evidence="5">
    <location>
        <begin position="61"/>
        <end position="82"/>
    </location>
</feature>
<dbReference type="PANTHER" id="PTHR37422:SF17">
    <property type="entry name" value="O-ANTIGEN LIGASE"/>
    <property type="match status" value="1"/>
</dbReference>
<feature type="transmembrane region" description="Helical" evidence="5">
    <location>
        <begin position="223"/>
        <end position="243"/>
    </location>
</feature>
<feature type="transmembrane region" description="Helical" evidence="5">
    <location>
        <begin position="360"/>
        <end position="378"/>
    </location>
</feature>
<comment type="caution">
    <text evidence="7">The sequence shown here is derived from an EMBL/GenBank/DDBJ whole genome shotgun (WGS) entry which is preliminary data.</text>
</comment>
<feature type="transmembrane region" description="Helical" evidence="5">
    <location>
        <begin position="7"/>
        <end position="23"/>
    </location>
</feature>
<dbReference type="RefSeq" id="WP_105532299.1">
    <property type="nucleotide sequence ID" value="NZ_PUGF01000011.1"/>
</dbReference>
<accession>A0A2S9GYL2</accession>
<organism evidence="7 8">
    <name type="scientific">Solimicrobium silvestre</name>
    <dbReference type="NCBI Taxonomy" id="2099400"/>
    <lineage>
        <taxon>Bacteria</taxon>
        <taxon>Pseudomonadati</taxon>
        <taxon>Pseudomonadota</taxon>
        <taxon>Betaproteobacteria</taxon>
        <taxon>Burkholderiales</taxon>
        <taxon>Oxalobacteraceae</taxon>
        <taxon>Solimicrobium</taxon>
    </lineage>
</organism>
<evidence type="ECO:0000256" key="5">
    <source>
        <dbReference type="SAM" id="Phobius"/>
    </source>
</evidence>
<feature type="transmembrane region" description="Helical" evidence="5">
    <location>
        <begin position="328"/>
        <end position="348"/>
    </location>
</feature>
<keyword evidence="2 5" id="KW-0812">Transmembrane</keyword>
<dbReference type="InterPro" id="IPR007016">
    <property type="entry name" value="O-antigen_ligase-rel_domated"/>
</dbReference>
<sequence length="417" mass="47335">MTNKPSYLYWPTLLTVITFFTVSLLVSKLVYLCFHLLILISIITFLVQRDARANFWSICKTYWAINLAMFGTLCALLINQLSTGSFDIYLYDLPSRLALFVVIFWTLLQVPLQKLKLIKWSWIAGVVLCTIQLFCMGKDVTGRPTMLVWYIELVMLLGIFSALSIGWNEPKNKLTIGIQIIAGACGLYSAYISQTRGIWLAIPVFTLLMFATLIKNWCSKRNFLFFGAIILVIGVAFCTTDIASKRIEDAKQDISLYSKQENPDTSIGVRFQIWQGAWIIFKEHPIFGVGRAHYSDAMHGLEERKIITPTAATFFHCHNEILYNMMTLGIFGLAGILLIYLVPAYYFARELRHSDRQIRASAAMGLSLCFGFMIFGLVDVMFMYKATDVFYSFAAAIFLAHIVKRKAELSLKSGLES</sequence>
<evidence type="ECO:0000313" key="7">
    <source>
        <dbReference type="EMBL" id="PRC92815.1"/>
    </source>
</evidence>
<reference evidence="7 8" key="1">
    <citation type="submission" date="2018-02" db="EMBL/GenBank/DDBJ databases">
        <title>Solimicrobium silvestre gen. nov., sp. nov., isolated from alpine forest soil.</title>
        <authorList>
            <person name="Margesin R."/>
            <person name="Albuquerque L."/>
            <person name="Zhang D.-C."/>
            <person name="Froufe H.J.C."/>
            <person name="Severino R."/>
            <person name="Roxo I."/>
            <person name="Egas C."/>
            <person name="Da Costa M.S."/>
        </authorList>
    </citation>
    <scope>NUCLEOTIDE SEQUENCE [LARGE SCALE GENOMIC DNA]</scope>
    <source>
        <strain evidence="7 8">S20-91</strain>
    </source>
</reference>
<proteinExistence type="predicted"/>
<keyword evidence="3 5" id="KW-1133">Transmembrane helix</keyword>
<dbReference type="GO" id="GO:0016874">
    <property type="term" value="F:ligase activity"/>
    <property type="evidence" value="ECO:0007669"/>
    <property type="project" value="UniProtKB-KW"/>
</dbReference>
<dbReference type="GO" id="GO:0016020">
    <property type="term" value="C:membrane"/>
    <property type="evidence" value="ECO:0007669"/>
    <property type="project" value="UniProtKB-SubCell"/>
</dbReference>
<feature type="domain" description="O-antigen ligase-related" evidence="6">
    <location>
        <begin position="184"/>
        <end position="336"/>
    </location>
</feature>
<dbReference type="InterPro" id="IPR051533">
    <property type="entry name" value="WaaL-like"/>
</dbReference>
<comment type="subcellular location">
    <subcellularLocation>
        <location evidence="1">Membrane</location>
        <topology evidence="1">Multi-pass membrane protein</topology>
    </subcellularLocation>
</comment>
<keyword evidence="7" id="KW-0436">Ligase</keyword>
<protein>
    <submittedName>
        <fullName evidence="7">O-antigen ligase like membrane protein</fullName>
    </submittedName>
</protein>
<evidence type="ECO:0000256" key="3">
    <source>
        <dbReference type="ARBA" id="ARBA00022989"/>
    </source>
</evidence>
<keyword evidence="4 5" id="KW-0472">Membrane</keyword>
<gene>
    <name evidence="7" type="ORF">S2091_2545</name>
</gene>
<dbReference type="AlphaFoldDB" id="A0A2S9GYL2"/>
<evidence type="ECO:0000313" key="8">
    <source>
        <dbReference type="Proteomes" id="UP000237839"/>
    </source>
</evidence>
<feature type="transmembrane region" description="Helical" evidence="5">
    <location>
        <begin position="120"/>
        <end position="141"/>
    </location>
</feature>
<feature type="transmembrane region" description="Helical" evidence="5">
    <location>
        <begin position="147"/>
        <end position="167"/>
    </location>
</feature>
<feature type="transmembrane region" description="Helical" evidence="5">
    <location>
        <begin position="384"/>
        <end position="403"/>
    </location>
</feature>
<dbReference type="OrthoDB" id="8576060at2"/>
<dbReference type="EMBL" id="PUGF01000011">
    <property type="protein sequence ID" value="PRC92815.1"/>
    <property type="molecule type" value="Genomic_DNA"/>
</dbReference>